<gene>
    <name evidence="2" type="ORF">FKW77_008641</name>
</gene>
<dbReference type="EMBL" id="CP042193">
    <property type="protein sequence ID" value="QDS73438.1"/>
    <property type="molecule type" value="Genomic_DNA"/>
</dbReference>
<dbReference type="PANTHER" id="PTHR33099">
    <property type="entry name" value="FE2OG DIOXYGENASE DOMAIN-CONTAINING PROTEIN"/>
    <property type="match status" value="1"/>
</dbReference>
<dbReference type="Proteomes" id="UP000316270">
    <property type="component" value="Chromosome 9"/>
</dbReference>
<dbReference type="AlphaFoldDB" id="A0A517LCS0"/>
<evidence type="ECO:0000313" key="3">
    <source>
        <dbReference type="Proteomes" id="UP000316270"/>
    </source>
</evidence>
<keyword evidence="3" id="KW-1185">Reference proteome</keyword>
<feature type="region of interest" description="Disordered" evidence="1">
    <location>
        <begin position="1"/>
        <end position="33"/>
    </location>
</feature>
<feature type="compositionally biased region" description="Polar residues" evidence="1">
    <location>
        <begin position="1"/>
        <end position="10"/>
    </location>
</feature>
<name>A0A517LCS0_9PEZI</name>
<reference evidence="2 3" key="1">
    <citation type="submission" date="2019-07" db="EMBL/GenBank/DDBJ databases">
        <title>Finished genome of Venturia effusa.</title>
        <authorList>
            <person name="Young C.A."/>
            <person name="Cox M.P."/>
            <person name="Ganley A.R.D."/>
            <person name="David W.J."/>
        </authorList>
    </citation>
    <scope>NUCLEOTIDE SEQUENCE [LARGE SCALE GENOMIC DNA]</scope>
    <source>
        <strain evidence="3">albino</strain>
    </source>
</reference>
<sequence length="959" mass="107664">MSSSNHSQPVENEDHSARKNAMPMSTPVDTPKSFKKALRQCIDNLKKRPVLSSQHHVEAFPDPGLIVDEIGPIPLPLYSTYMNALLEKSLEQPAQSWSIKNNSFQLENPAWKAFIARQIECVAESLKMEGPASVSSCSLVLHRADDHPSDMAKACRTTAPGSFATLAIVLPSQHQSGHIRVSYEDCEEVLQTAAASRHGLTSLAWYADTTVDYQPLATGSRLMLVYSLNDDSKGQQNQSPVSLEASKVKLQHLLGIWSKGHNRRHGYQRKYLYILDKECGTAALSENALDEPDKSLVKQINGFCSPNGFHTFLTQMEMRKIANPEEASMDGYWEEEKDELELDAIYTLQGAKIAGRQDAKLSGILQEHPFARTPDDTERQSPDSNNFSATPDACDLHIDVFYDTVAVIVPTAELLRLFKHSRQQSDQVANFVAYVCQVSLQNPGDLQLQDVALQIMARSLQLRRGRHKIHETIAQWSLASGKTDSLRQTIEANISRSEAGVHAVFEIVADRHGSLAPVSDVDWQVRLGIAVSKTASLKSLQKSLLQYENAISVSSHQAMFNMWALTVIEQRLIAQDEFAEGDIPAIIQLIEKRGVLWASETFLPLLSNRISDVFLSKLLTAMFMAKSKSNIELALTDFYRHFMLERTAMFALQGGTFDPAASDSNISAFEVLLNNSLSLGLYEELHYVIETSQRNITEAKGTSVHFSLVIPLISTYISITAEHQVFLPAGRHLVILLLYRANKTYTRLKPERPADWQRLAKGCGACAFCNEVVEFLADPESISKAFEMGRDDLDHVFKYVKQAHVKIKPDRDSKIRPFPLIFTKTTFEYDAEMKTWAREFLSFQQAWKALDNDVLRQMTGERYEELVLLKTHKAYFSEHPGLLESVATPSVIDPSPNLVQSRSSVAPTVRKQASTNLKKRKSGLIDLEEEMSLRKNLVQEKRWQPRTFSRGERKGDPLS</sequence>
<proteinExistence type="predicted"/>
<dbReference type="OrthoDB" id="27483at2759"/>
<evidence type="ECO:0000313" key="2">
    <source>
        <dbReference type="EMBL" id="QDS73438.1"/>
    </source>
</evidence>
<evidence type="ECO:0000256" key="1">
    <source>
        <dbReference type="SAM" id="MobiDB-lite"/>
    </source>
</evidence>
<accession>A0A517LCS0</accession>
<dbReference type="PANTHER" id="PTHR33099:SF7">
    <property type="entry name" value="MYND-TYPE DOMAIN-CONTAINING PROTEIN"/>
    <property type="match status" value="1"/>
</dbReference>
<organism evidence="2 3">
    <name type="scientific">Venturia effusa</name>
    <dbReference type="NCBI Taxonomy" id="50376"/>
    <lineage>
        <taxon>Eukaryota</taxon>
        <taxon>Fungi</taxon>
        <taxon>Dikarya</taxon>
        <taxon>Ascomycota</taxon>
        <taxon>Pezizomycotina</taxon>
        <taxon>Dothideomycetes</taxon>
        <taxon>Pleosporomycetidae</taxon>
        <taxon>Venturiales</taxon>
        <taxon>Venturiaceae</taxon>
        <taxon>Venturia</taxon>
    </lineage>
</organism>
<protein>
    <submittedName>
        <fullName evidence="2">Uncharacterized protein</fullName>
    </submittedName>
</protein>